<dbReference type="InterPro" id="IPR005580">
    <property type="entry name" value="DbpA/CsdA_RNA-bd_dom"/>
</dbReference>
<evidence type="ECO:0000259" key="8">
    <source>
        <dbReference type="PROSITE" id="PS51194"/>
    </source>
</evidence>
<dbReference type="CDD" id="cd00268">
    <property type="entry name" value="DEADc"/>
    <property type="match status" value="1"/>
</dbReference>
<dbReference type="PROSITE" id="PS51194">
    <property type="entry name" value="HELICASE_CTER"/>
    <property type="match status" value="1"/>
</dbReference>
<organism evidence="10 11">
    <name type="scientific">Hymenobacter edaphi</name>
    <dbReference type="NCBI Taxonomy" id="2211146"/>
    <lineage>
        <taxon>Bacteria</taxon>
        <taxon>Pseudomonadati</taxon>
        <taxon>Bacteroidota</taxon>
        <taxon>Cytophagia</taxon>
        <taxon>Cytophagales</taxon>
        <taxon>Hymenobacteraceae</taxon>
        <taxon>Hymenobacter</taxon>
    </lineage>
</organism>
<dbReference type="Proteomes" id="UP000248553">
    <property type="component" value="Unassembled WGS sequence"/>
</dbReference>
<dbReference type="InterPro" id="IPR014001">
    <property type="entry name" value="Helicase_ATP-bd"/>
</dbReference>
<gene>
    <name evidence="10" type="ORF">DLM85_05915</name>
</gene>
<feature type="domain" description="Helicase C-terminal" evidence="8">
    <location>
        <begin position="285"/>
        <end position="434"/>
    </location>
</feature>
<dbReference type="OrthoDB" id="974172at2"/>
<dbReference type="Gene3D" id="3.40.50.300">
    <property type="entry name" value="P-loop containing nucleotide triphosphate hydrolases"/>
    <property type="match status" value="2"/>
</dbReference>
<keyword evidence="3 10" id="KW-0347">Helicase</keyword>
<evidence type="ECO:0000259" key="7">
    <source>
        <dbReference type="PROSITE" id="PS51192"/>
    </source>
</evidence>
<dbReference type="GO" id="GO:0005524">
    <property type="term" value="F:ATP binding"/>
    <property type="evidence" value="ECO:0007669"/>
    <property type="project" value="UniProtKB-KW"/>
</dbReference>
<dbReference type="AlphaFoldDB" id="A0A328BUL3"/>
<evidence type="ECO:0000259" key="9">
    <source>
        <dbReference type="PROSITE" id="PS51195"/>
    </source>
</evidence>
<dbReference type="Pfam" id="PF00270">
    <property type="entry name" value="DEAD"/>
    <property type="match status" value="1"/>
</dbReference>
<keyword evidence="11" id="KW-1185">Reference proteome</keyword>
<dbReference type="CDD" id="cd18787">
    <property type="entry name" value="SF2_C_DEAD"/>
    <property type="match status" value="1"/>
</dbReference>
<evidence type="ECO:0000256" key="5">
    <source>
        <dbReference type="ARBA" id="ARBA00038437"/>
    </source>
</evidence>
<evidence type="ECO:0000256" key="6">
    <source>
        <dbReference type="PROSITE-ProRule" id="PRU00552"/>
    </source>
</evidence>
<keyword evidence="1" id="KW-0547">Nucleotide-binding</keyword>
<dbReference type="InterPro" id="IPR027417">
    <property type="entry name" value="P-loop_NTPase"/>
</dbReference>
<dbReference type="SMART" id="SM00487">
    <property type="entry name" value="DEXDc"/>
    <property type="match status" value="1"/>
</dbReference>
<dbReference type="CDD" id="cd12252">
    <property type="entry name" value="RRM_DbpA"/>
    <property type="match status" value="1"/>
</dbReference>
<evidence type="ECO:0000256" key="4">
    <source>
        <dbReference type="ARBA" id="ARBA00022840"/>
    </source>
</evidence>
<dbReference type="GO" id="GO:0003724">
    <property type="term" value="F:RNA helicase activity"/>
    <property type="evidence" value="ECO:0007669"/>
    <property type="project" value="InterPro"/>
</dbReference>
<dbReference type="GO" id="GO:0016787">
    <property type="term" value="F:hydrolase activity"/>
    <property type="evidence" value="ECO:0007669"/>
    <property type="project" value="UniProtKB-KW"/>
</dbReference>
<dbReference type="PANTHER" id="PTHR47959">
    <property type="entry name" value="ATP-DEPENDENT RNA HELICASE RHLE-RELATED"/>
    <property type="match status" value="1"/>
</dbReference>
<name>A0A328BUL3_9BACT</name>
<dbReference type="InterPro" id="IPR044742">
    <property type="entry name" value="DEAD/DEAH_RhlB"/>
</dbReference>
<dbReference type="SMART" id="SM00490">
    <property type="entry name" value="HELICc"/>
    <property type="match status" value="1"/>
</dbReference>
<dbReference type="InterPro" id="IPR012677">
    <property type="entry name" value="Nucleotide-bd_a/b_plait_sf"/>
</dbReference>
<evidence type="ECO:0000313" key="10">
    <source>
        <dbReference type="EMBL" id="RAK70375.1"/>
    </source>
</evidence>
<proteinExistence type="inferred from homology"/>
<feature type="domain" description="Helicase ATP-binding" evidence="7">
    <location>
        <begin position="86"/>
        <end position="257"/>
    </location>
</feature>
<keyword evidence="4" id="KW-0067">ATP-binding</keyword>
<feature type="domain" description="DEAD-box RNA helicase Q" evidence="9">
    <location>
        <begin position="55"/>
        <end position="83"/>
    </location>
</feature>
<feature type="short sequence motif" description="Q motif" evidence="6">
    <location>
        <begin position="55"/>
        <end position="83"/>
    </location>
</feature>
<accession>A0A328BUL3</accession>
<evidence type="ECO:0000256" key="2">
    <source>
        <dbReference type="ARBA" id="ARBA00022801"/>
    </source>
</evidence>
<dbReference type="PROSITE" id="PS51192">
    <property type="entry name" value="HELICASE_ATP_BIND_1"/>
    <property type="match status" value="1"/>
</dbReference>
<dbReference type="InterPro" id="IPR011545">
    <property type="entry name" value="DEAD/DEAH_box_helicase_dom"/>
</dbReference>
<evidence type="ECO:0000313" key="11">
    <source>
        <dbReference type="Proteomes" id="UP000248553"/>
    </source>
</evidence>
<dbReference type="InterPro" id="IPR050079">
    <property type="entry name" value="DEAD_box_RNA_helicase"/>
</dbReference>
<dbReference type="InterPro" id="IPR014014">
    <property type="entry name" value="RNA_helicase_DEAD_Q_motif"/>
</dbReference>
<dbReference type="SUPFAM" id="SSF52540">
    <property type="entry name" value="P-loop containing nucleoside triphosphate hydrolases"/>
    <property type="match status" value="1"/>
</dbReference>
<keyword evidence="2" id="KW-0378">Hydrolase</keyword>
<dbReference type="Gene3D" id="3.30.70.330">
    <property type="match status" value="1"/>
</dbReference>
<protein>
    <submittedName>
        <fullName evidence="10">ATP-dependent RNA helicase</fullName>
    </submittedName>
</protein>
<dbReference type="Pfam" id="PF00271">
    <property type="entry name" value="Helicase_C"/>
    <property type="match status" value="1"/>
</dbReference>
<dbReference type="EMBL" id="QHKM01000001">
    <property type="protein sequence ID" value="RAK70375.1"/>
    <property type="molecule type" value="Genomic_DNA"/>
</dbReference>
<evidence type="ECO:0000256" key="3">
    <source>
        <dbReference type="ARBA" id="ARBA00022806"/>
    </source>
</evidence>
<dbReference type="Pfam" id="PF03880">
    <property type="entry name" value="DbpA"/>
    <property type="match status" value="1"/>
</dbReference>
<dbReference type="PROSITE" id="PS51195">
    <property type="entry name" value="Q_MOTIF"/>
    <property type="match status" value="1"/>
</dbReference>
<dbReference type="GO" id="GO:0003676">
    <property type="term" value="F:nucleic acid binding"/>
    <property type="evidence" value="ECO:0007669"/>
    <property type="project" value="InterPro"/>
</dbReference>
<evidence type="ECO:0000256" key="1">
    <source>
        <dbReference type="ARBA" id="ARBA00022741"/>
    </source>
</evidence>
<dbReference type="PANTHER" id="PTHR47959:SF1">
    <property type="entry name" value="ATP-DEPENDENT RNA HELICASE DBPA"/>
    <property type="match status" value="1"/>
</dbReference>
<reference evidence="11" key="1">
    <citation type="submission" date="2018-05" db="EMBL/GenBank/DDBJ databases">
        <authorList>
            <person name="Nie L."/>
        </authorList>
    </citation>
    <scope>NUCLEOTIDE SEQUENCE [LARGE SCALE GENOMIC DNA]</scope>
    <source>
        <strain evidence="11">NL</strain>
    </source>
</reference>
<dbReference type="GO" id="GO:0005829">
    <property type="term" value="C:cytosol"/>
    <property type="evidence" value="ECO:0007669"/>
    <property type="project" value="TreeGrafter"/>
</dbReference>
<dbReference type="InterPro" id="IPR001650">
    <property type="entry name" value="Helicase_C-like"/>
</dbReference>
<sequence>MKIIRCPSFNDSGRTARSRPTALPGRPFVPSRSAFRFLIMSDTSATPAPAAAPAPDFTALGLSEPLLQALAELRYTQPTAIQEQVIPLVLAGQDIAGQAPTGSGKTAAYGLPLLQQIDVTQEAVQALVLVPARELALQVRDELKRLGKFLPNLRVAAFYGGHSFQEETKSLKQAPHVVVATPGRLFDHLDRRTIIPNKLQMLVIDETDKLLELKFQEALANIVQRLPRRRQTLLFSATMPDKVLELVRKNLTRPRHVQADAQADALPESLTLLGHVGTTEKKPAALFHILQKPETGRTLVFCNTRQRCEELARFLTSRGLAAVALHGKLPQPERDKALLKLRNGSALALVATDVAARGIDVTDLDTVIQFEVPEKADTFQHRAGRTARAGAAGTAHILATPAEQALVLRWAVAKEIKWKPLHAPALPPAAKTPKPTTVTLHVSAGRKEKVSAHDLVGALVNVAGLEREAIGRIEVFDHYSYITVPREAGRAVQDSMAGARIKGQKVRVTEVR</sequence>
<comment type="similarity">
    <text evidence="5">Belongs to the DEAD box helicase family.</text>
</comment>
<comment type="caution">
    <text evidence="10">The sequence shown here is derived from an EMBL/GenBank/DDBJ whole genome shotgun (WGS) entry which is preliminary data.</text>
</comment>